<sequence length="97" mass="10974">MAASKKDLRTCDKGHQYYKTSDCPICPICERERKPDNGFLALLTAPARRALENNGITSLQKLSEYSEKEILQFHGMGRTSIPKLRTALQQEGLSFKE</sequence>
<name>A0A920CVZ7_9BACL</name>
<evidence type="ECO:0000259" key="1">
    <source>
        <dbReference type="Pfam" id="PF03118"/>
    </source>
</evidence>
<dbReference type="AlphaFoldDB" id="A0A920CVZ7"/>
<reference evidence="2 3" key="1">
    <citation type="submission" date="2021-03" db="EMBL/GenBank/DDBJ databases">
        <title>Antimicrobial resistance genes in bacteria isolated from Japanese honey, and their potential for conferring macrolide and lincosamide resistance in the American foulbrood pathogen Paenibacillus larvae.</title>
        <authorList>
            <person name="Okamoto M."/>
            <person name="Kumagai M."/>
            <person name="Kanamori H."/>
            <person name="Takamatsu D."/>
        </authorList>
    </citation>
    <scope>NUCLEOTIDE SEQUENCE [LARGE SCALE GENOMIC DNA]</scope>
    <source>
        <strain evidence="2 3">J34TS1</strain>
    </source>
</reference>
<proteinExistence type="predicted"/>
<protein>
    <recommendedName>
        <fullName evidence="1">RNA polymerase alpha subunit C-terminal domain-containing protein</fullName>
    </recommendedName>
</protein>
<organism evidence="2 3">
    <name type="scientific">Paenibacillus azoreducens</name>
    <dbReference type="NCBI Taxonomy" id="116718"/>
    <lineage>
        <taxon>Bacteria</taxon>
        <taxon>Bacillati</taxon>
        <taxon>Bacillota</taxon>
        <taxon>Bacilli</taxon>
        <taxon>Bacillales</taxon>
        <taxon>Paenibacillaceae</taxon>
        <taxon>Paenibacillus</taxon>
    </lineage>
</organism>
<dbReference type="InterPro" id="IPR011260">
    <property type="entry name" value="RNAP_asu_C"/>
</dbReference>
<comment type="caution">
    <text evidence="2">The sequence shown here is derived from an EMBL/GenBank/DDBJ whole genome shotgun (WGS) entry which is preliminary data.</text>
</comment>
<dbReference type="EMBL" id="BORT01000042">
    <property type="protein sequence ID" value="GIO51027.1"/>
    <property type="molecule type" value="Genomic_DNA"/>
</dbReference>
<dbReference type="SUPFAM" id="SSF47789">
    <property type="entry name" value="C-terminal domain of RNA polymerase alpha subunit"/>
    <property type="match status" value="1"/>
</dbReference>
<dbReference type="Proteomes" id="UP000682811">
    <property type="component" value="Unassembled WGS sequence"/>
</dbReference>
<keyword evidence="3" id="KW-1185">Reference proteome</keyword>
<evidence type="ECO:0000313" key="2">
    <source>
        <dbReference type="EMBL" id="GIO51027.1"/>
    </source>
</evidence>
<dbReference type="Gene3D" id="1.10.150.20">
    <property type="entry name" value="5' to 3' exonuclease, C-terminal subdomain"/>
    <property type="match status" value="1"/>
</dbReference>
<dbReference type="NCBIfam" id="NF005841">
    <property type="entry name" value="PRK07758.1"/>
    <property type="match status" value="1"/>
</dbReference>
<evidence type="ECO:0000313" key="3">
    <source>
        <dbReference type="Proteomes" id="UP000682811"/>
    </source>
</evidence>
<dbReference type="GO" id="GO:0003899">
    <property type="term" value="F:DNA-directed RNA polymerase activity"/>
    <property type="evidence" value="ECO:0007669"/>
    <property type="project" value="InterPro"/>
</dbReference>
<dbReference type="Pfam" id="PF03118">
    <property type="entry name" value="RNA_pol_A_CTD"/>
    <property type="match status" value="1"/>
</dbReference>
<accession>A0A920CVZ7</accession>
<dbReference type="GO" id="GO:0006351">
    <property type="term" value="P:DNA-templated transcription"/>
    <property type="evidence" value="ECO:0007669"/>
    <property type="project" value="InterPro"/>
</dbReference>
<gene>
    <name evidence="2" type="ORF">J34TS1_57920</name>
</gene>
<dbReference type="GO" id="GO:0003677">
    <property type="term" value="F:DNA binding"/>
    <property type="evidence" value="ECO:0007669"/>
    <property type="project" value="InterPro"/>
</dbReference>
<dbReference type="RefSeq" id="WP_212981104.1">
    <property type="nucleotide sequence ID" value="NZ_AP025343.1"/>
</dbReference>
<feature type="domain" description="RNA polymerase alpha subunit C-terminal" evidence="1">
    <location>
        <begin position="43"/>
        <end position="89"/>
    </location>
</feature>